<keyword evidence="5 6" id="KW-0472">Membrane</keyword>
<dbReference type="AlphaFoldDB" id="A0A1E1GHN4"/>
<dbReference type="RefSeq" id="YP_009317210.1">
    <property type="nucleotide sequence ID" value="NC_031832.1"/>
</dbReference>
<accession>A0A1E1GHN4</accession>
<comment type="subcellular location">
    <subcellularLocation>
        <location evidence="1">Membrane</location>
        <topology evidence="1">Multi-pass membrane protein</topology>
    </subcellularLocation>
</comment>
<dbReference type="RefSeq" id="YP_009317275.1">
    <property type="nucleotide sequence ID" value="NC_031832.1"/>
</dbReference>
<dbReference type="GO" id="GO:0033281">
    <property type="term" value="C:TAT protein transport complex"/>
    <property type="evidence" value="ECO:0007669"/>
    <property type="project" value="TreeGrafter"/>
</dbReference>
<dbReference type="Pfam" id="PF00902">
    <property type="entry name" value="TatC"/>
    <property type="match status" value="1"/>
</dbReference>
<dbReference type="InterPro" id="IPR002033">
    <property type="entry name" value="TatC"/>
</dbReference>
<dbReference type="GeneID" id="30214146"/>
<sequence>MLYIYIKELNFRLLYCFFSLLITWIVCYIYSNQIVFLLSKPLLINSGNFLLGSNTFNPRFFIFTNLTEAFEIYLFLAFVSSLVFTGPFILYNIWFFFKPGLYKFEWFFVRFFIFGSLFFLIFSLLFTYNIVIPAAWSFFLSFEFPVITDYSVGIHLEPRISEYFYLLVKLFFYFCLFFQIPWILVLLTTYGYLNYVFLYRFRKFVVVFIFLICALLTPPDLFSQVFLAIPFIFFYEFIILYNIFLKKYLFL</sequence>
<evidence type="ECO:0000256" key="3">
    <source>
        <dbReference type="ARBA" id="ARBA00022692"/>
    </source>
</evidence>
<evidence type="ECO:0000256" key="1">
    <source>
        <dbReference type="ARBA" id="ARBA00004141"/>
    </source>
</evidence>
<reference evidence="7" key="1">
    <citation type="journal article" date="2016" name="Genome Biol. Evol.">
        <title>Mitochondrial Genome of Palpitomonas bilix: Derived Genome Structure and Ancestral System for Cytochrome c Maturation.</title>
        <authorList>
            <consortium name="AP017433"/>
            <person name="Nishimura Y."/>
            <person name="Tanifuji G."/>
            <person name="Kamikawa R."/>
            <person name="Yabuki A."/>
            <person name="Hashimoto T."/>
            <person name="Inagaki Y."/>
        </authorList>
    </citation>
    <scope>NUCLEOTIDE SEQUENCE</scope>
</reference>
<dbReference type="GO" id="GO:0043953">
    <property type="term" value="P:protein transport by the Tat complex"/>
    <property type="evidence" value="ECO:0007669"/>
    <property type="project" value="TreeGrafter"/>
</dbReference>
<gene>
    <name evidence="7" type="primary">tatC</name>
</gene>
<comment type="similarity">
    <text evidence="2">Belongs to the TatC family.</text>
</comment>
<evidence type="ECO:0000313" key="7">
    <source>
        <dbReference type="EMBL" id="BAV82378.1"/>
    </source>
</evidence>
<dbReference type="PANTHER" id="PTHR30371:SF0">
    <property type="entry name" value="SEC-INDEPENDENT PROTEIN TRANSLOCASE PROTEIN TATC, CHLOROPLASTIC-RELATED"/>
    <property type="match status" value="1"/>
</dbReference>
<evidence type="ECO:0000256" key="6">
    <source>
        <dbReference type="SAM" id="Phobius"/>
    </source>
</evidence>
<dbReference type="EMBL" id="AP017433">
    <property type="protein sequence ID" value="BAV82443.1"/>
    <property type="molecule type" value="Genomic_DNA"/>
</dbReference>
<dbReference type="PRINTS" id="PR01840">
    <property type="entry name" value="TATCFAMILY"/>
</dbReference>
<organism evidence="7">
    <name type="scientific">Palpitomonas bilix</name>
    <dbReference type="NCBI Taxonomy" id="652834"/>
    <lineage>
        <taxon>Eukaryota</taxon>
        <taxon>Eukaryota incertae sedis</taxon>
    </lineage>
</organism>
<dbReference type="EMBL" id="AP017433">
    <property type="protein sequence ID" value="BAV82378.1"/>
    <property type="molecule type" value="Genomic_DNA"/>
</dbReference>
<keyword evidence="4 6" id="KW-1133">Transmembrane helix</keyword>
<keyword evidence="7" id="KW-0496">Mitochondrion</keyword>
<dbReference type="PANTHER" id="PTHR30371">
    <property type="entry name" value="SEC-INDEPENDENT PROTEIN TRANSLOCASE PROTEIN TATC"/>
    <property type="match status" value="1"/>
</dbReference>
<feature type="transmembrane region" description="Helical" evidence="6">
    <location>
        <begin position="200"/>
        <end position="219"/>
    </location>
</feature>
<geneLocation type="mitochondrion" evidence="7"/>
<protein>
    <submittedName>
        <fullName evidence="7">Sec-independent protein translocase TatC</fullName>
    </submittedName>
</protein>
<feature type="transmembrane region" description="Helical" evidence="6">
    <location>
        <begin position="225"/>
        <end position="245"/>
    </location>
</feature>
<dbReference type="GO" id="GO:0009977">
    <property type="term" value="F:proton motive force dependent protein transmembrane transporter activity"/>
    <property type="evidence" value="ECO:0007669"/>
    <property type="project" value="TreeGrafter"/>
</dbReference>
<evidence type="ECO:0000256" key="5">
    <source>
        <dbReference type="ARBA" id="ARBA00023136"/>
    </source>
</evidence>
<feature type="transmembrane region" description="Helical" evidence="6">
    <location>
        <begin position="12"/>
        <end position="31"/>
    </location>
</feature>
<name>A0A1E1GHN4_9EUKA</name>
<feature type="transmembrane region" description="Helical" evidence="6">
    <location>
        <begin position="107"/>
        <end position="131"/>
    </location>
</feature>
<feature type="transmembrane region" description="Helical" evidence="6">
    <location>
        <begin position="72"/>
        <end position="95"/>
    </location>
</feature>
<dbReference type="GO" id="GO:0065002">
    <property type="term" value="P:intracellular protein transmembrane transport"/>
    <property type="evidence" value="ECO:0007669"/>
    <property type="project" value="TreeGrafter"/>
</dbReference>
<evidence type="ECO:0000256" key="4">
    <source>
        <dbReference type="ARBA" id="ARBA00022989"/>
    </source>
</evidence>
<dbReference type="HAMAP" id="MF_00902">
    <property type="entry name" value="TatC"/>
    <property type="match status" value="1"/>
</dbReference>
<proteinExistence type="inferred from homology"/>
<dbReference type="NCBIfam" id="TIGR00945">
    <property type="entry name" value="tatC"/>
    <property type="match status" value="1"/>
</dbReference>
<evidence type="ECO:0000256" key="2">
    <source>
        <dbReference type="ARBA" id="ARBA00008882"/>
    </source>
</evidence>
<keyword evidence="3 6" id="KW-0812">Transmembrane</keyword>
<feature type="transmembrane region" description="Helical" evidence="6">
    <location>
        <begin position="170"/>
        <end position="193"/>
    </location>
</feature>
<dbReference type="GeneID" id="30214238"/>